<feature type="domain" description="CAAX prenyl protease 2/Lysostaphin resistance protein A-like" evidence="2">
    <location>
        <begin position="123"/>
        <end position="210"/>
    </location>
</feature>
<evidence type="ECO:0000256" key="1">
    <source>
        <dbReference type="SAM" id="Phobius"/>
    </source>
</evidence>
<feature type="transmembrane region" description="Helical" evidence="1">
    <location>
        <begin position="157"/>
        <end position="187"/>
    </location>
</feature>
<keyword evidence="4" id="KW-1185">Reference proteome</keyword>
<sequence>MTADVIPAAGPPAVPPTAARRGYLAVEYALLFFAAVLGYVLAGSPGSPIPPLLLLAGLAAGYLWRRPDFDPRSWWGRAALRGEWIPILRLWAVAAVLAVAALAVLAPERLFELPRQSPLLWGAIVLFYPLFSVYPQELVFRAFLMHRYAPVFGSGRWLVGASALAFGFVHLIFGNVLSVLLTLAGGWLFARRYQRTGSLLVASAEHALYGLLVFTVGLGDFFYHGAA</sequence>
<protein>
    <recommendedName>
        <fullName evidence="2">CAAX prenyl protease 2/Lysostaphin resistance protein A-like domain-containing protein</fullName>
    </recommendedName>
</protein>
<evidence type="ECO:0000313" key="3">
    <source>
        <dbReference type="EMBL" id="GIG94838.1"/>
    </source>
</evidence>
<dbReference type="EMBL" id="BONX01000007">
    <property type="protein sequence ID" value="GIG94838.1"/>
    <property type="molecule type" value="Genomic_DNA"/>
</dbReference>
<feature type="transmembrane region" description="Helical" evidence="1">
    <location>
        <begin position="23"/>
        <end position="42"/>
    </location>
</feature>
<comment type="caution">
    <text evidence="3">The sequence shown here is derived from an EMBL/GenBank/DDBJ whole genome shotgun (WGS) entry which is preliminary data.</text>
</comment>
<evidence type="ECO:0000259" key="2">
    <source>
        <dbReference type="Pfam" id="PF02517"/>
    </source>
</evidence>
<evidence type="ECO:0000313" key="4">
    <source>
        <dbReference type="Proteomes" id="UP000621500"/>
    </source>
</evidence>
<dbReference type="RefSeq" id="WP_239311811.1">
    <property type="nucleotide sequence ID" value="NZ_BAAAZQ010000005.1"/>
</dbReference>
<feature type="transmembrane region" description="Helical" evidence="1">
    <location>
        <begin position="207"/>
        <end position="226"/>
    </location>
</feature>
<proteinExistence type="predicted"/>
<organism evidence="3 4">
    <name type="scientific">Plantactinospora mayteni</name>
    <dbReference type="NCBI Taxonomy" id="566021"/>
    <lineage>
        <taxon>Bacteria</taxon>
        <taxon>Bacillati</taxon>
        <taxon>Actinomycetota</taxon>
        <taxon>Actinomycetes</taxon>
        <taxon>Micromonosporales</taxon>
        <taxon>Micromonosporaceae</taxon>
        <taxon>Plantactinospora</taxon>
    </lineage>
</organism>
<feature type="transmembrane region" description="Helical" evidence="1">
    <location>
        <begin position="118"/>
        <end position="136"/>
    </location>
</feature>
<dbReference type="Proteomes" id="UP000621500">
    <property type="component" value="Unassembled WGS sequence"/>
</dbReference>
<name>A0ABQ4EJ96_9ACTN</name>
<accession>A0ABQ4EJ96</accession>
<dbReference type="InterPro" id="IPR003675">
    <property type="entry name" value="Rce1/LyrA-like_dom"/>
</dbReference>
<gene>
    <name evidence="3" type="ORF">Pma05_14110</name>
</gene>
<feature type="transmembrane region" description="Helical" evidence="1">
    <location>
        <begin position="86"/>
        <end position="106"/>
    </location>
</feature>
<keyword evidence="1" id="KW-1133">Transmembrane helix</keyword>
<keyword evidence="1" id="KW-0812">Transmembrane</keyword>
<keyword evidence="1" id="KW-0472">Membrane</keyword>
<reference evidence="3 4" key="1">
    <citation type="submission" date="2021-01" db="EMBL/GenBank/DDBJ databases">
        <title>Whole genome shotgun sequence of Plantactinospora mayteni NBRC 109088.</title>
        <authorList>
            <person name="Komaki H."/>
            <person name="Tamura T."/>
        </authorList>
    </citation>
    <scope>NUCLEOTIDE SEQUENCE [LARGE SCALE GENOMIC DNA]</scope>
    <source>
        <strain evidence="3 4">NBRC 109088</strain>
    </source>
</reference>
<dbReference type="Pfam" id="PF02517">
    <property type="entry name" value="Rce1-like"/>
    <property type="match status" value="1"/>
</dbReference>